<sequence>MLCAFPKRSEEKRKSRGYGNRTADDISAQEFDTLEHREVRKTPNTKDALERKLRGREEEGRDFPRANSKKLFFSPHHAEYTSFHIEGR</sequence>
<feature type="compositionally biased region" description="Basic and acidic residues" evidence="1">
    <location>
        <begin position="47"/>
        <end position="64"/>
    </location>
</feature>
<reference evidence="2" key="1">
    <citation type="submission" date="2020-08" db="EMBL/GenBank/DDBJ databases">
        <title>Multicomponent nature underlies the extraordinary mechanical properties of spider dragline silk.</title>
        <authorList>
            <person name="Kono N."/>
            <person name="Nakamura H."/>
            <person name="Mori M."/>
            <person name="Yoshida Y."/>
            <person name="Ohtoshi R."/>
            <person name="Malay A.D."/>
            <person name="Moran D.A.P."/>
            <person name="Tomita M."/>
            <person name="Numata K."/>
            <person name="Arakawa K."/>
        </authorList>
    </citation>
    <scope>NUCLEOTIDE SEQUENCE</scope>
</reference>
<accession>A0A8X7BUW8</accession>
<feature type="region of interest" description="Disordered" evidence="1">
    <location>
        <begin position="1"/>
        <end position="68"/>
    </location>
</feature>
<proteinExistence type="predicted"/>
<evidence type="ECO:0000256" key="1">
    <source>
        <dbReference type="SAM" id="MobiDB-lite"/>
    </source>
</evidence>
<comment type="caution">
    <text evidence="2">The sequence shown here is derived from an EMBL/GenBank/DDBJ whole genome shotgun (WGS) entry which is preliminary data.</text>
</comment>
<gene>
    <name evidence="2" type="ORF">TNIN_75451</name>
</gene>
<dbReference type="EMBL" id="BMAV01003380">
    <property type="protein sequence ID" value="GFY42904.1"/>
    <property type="molecule type" value="Genomic_DNA"/>
</dbReference>
<keyword evidence="3" id="KW-1185">Reference proteome</keyword>
<name>A0A8X7BUW8_9ARAC</name>
<protein>
    <submittedName>
        <fullName evidence="2">Uncharacterized protein</fullName>
    </submittedName>
</protein>
<dbReference type="Proteomes" id="UP000886998">
    <property type="component" value="Unassembled WGS sequence"/>
</dbReference>
<organism evidence="2 3">
    <name type="scientific">Trichonephila inaurata madagascariensis</name>
    <dbReference type="NCBI Taxonomy" id="2747483"/>
    <lineage>
        <taxon>Eukaryota</taxon>
        <taxon>Metazoa</taxon>
        <taxon>Ecdysozoa</taxon>
        <taxon>Arthropoda</taxon>
        <taxon>Chelicerata</taxon>
        <taxon>Arachnida</taxon>
        <taxon>Araneae</taxon>
        <taxon>Araneomorphae</taxon>
        <taxon>Entelegynae</taxon>
        <taxon>Araneoidea</taxon>
        <taxon>Nephilidae</taxon>
        <taxon>Trichonephila</taxon>
        <taxon>Trichonephila inaurata</taxon>
    </lineage>
</organism>
<evidence type="ECO:0000313" key="3">
    <source>
        <dbReference type="Proteomes" id="UP000886998"/>
    </source>
</evidence>
<dbReference type="AlphaFoldDB" id="A0A8X7BUW8"/>
<evidence type="ECO:0000313" key="2">
    <source>
        <dbReference type="EMBL" id="GFY42904.1"/>
    </source>
</evidence>